<organism evidence="1 2">
    <name type="scientific">Pleurodeles waltl</name>
    <name type="common">Iberian ribbed newt</name>
    <dbReference type="NCBI Taxonomy" id="8319"/>
    <lineage>
        <taxon>Eukaryota</taxon>
        <taxon>Metazoa</taxon>
        <taxon>Chordata</taxon>
        <taxon>Craniata</taxon>
        <taxon>Vertebrata</taxon>
        <taxon>Euteleostomi</taxon>
        <taxon>Amphibia</taxon>
        <taxon>Batrachia</taxon>
        <taxon>Caudata</taxon>
        <taxon>Salamandroidea</taxon>
        <taxon>Salamandridae</taxon>
        <taxon>Pleurodelinae</taxon>
        <taxon>Pleurodeles</taxon>
    </lineage>
</organism>
<keyword evidence="2" id="KW-1185">Reference proteome</keyword>
<gene>
    <name evidence="1" type="ORF">NDU88_001074</name>
</gene>
<dbReference type="AlphaFoldDB" id="A0AAV7SBX1"/>
<sequence>MPKGALPAAQVPECLAAAILSPRALFRLASSPFVSEPQLVDSGGQKPNIDSPEGHHAFRSLCAESGAELSVIAPGVRRERREPQEEAATAMVPSHAPLEFYSCNLGLAMECWGSAVWYERGTVLSDLIKAYKVEITLVLEVEDARYVHIPCPGGSEFFVRQWLPMLAFMVPKVRSRPQCFSQSAEVMPKGALPAAQVPECLAAAILSPRALFRLASSPFVSEPQLVVSGGQKPNIDSLEGHHTFRSLCAESGAELSVIAPGVRRERREPQEEAATAMVPSHAPLEFYSC</sequence>
<reference evidence="1" key="1">
    <citation type="journal article" date="2022" name="bioRxiv">
        <title>Sequencing and chromosome-scale assembly of the giantPleurodeles waltlgenome.</title>
        <authorList>
            <person name="Brown T."/>
            <person name="Elewa A."/>
            <person name="Iarovenko S."/>
            <person name="Subramanian E."/>
            <person name="Araus A.J."/>
            <person name="Petzold A."/>
            <person name="Susuki M."/>
            <person name="Suzuki K.-i.T."/>
            <person name="Hayashi T."/>
            <person name="Toyoda A."/>
            <person name="Oliveira C."/>
            <person name="Osipova E."/>
            <person name="Leigh N.D."/>
            <person name="Simon A."/>
            <person name="Yun M.H."/>
        </authorList>
    </citation>
    <scope>NUCLEOTIDE SEQUENCE</scope>
    <source>
        <strain evidence="1">20211129_DDA</strain>
        <tissue evidence="1">Liver</tissue>
    </source>
</reference>
<proteinExistence type="predicted"/>
<name>A0AAV7SBX1_PLEWA</name>
<evidence type="ECO:0000313" key="2">
    <source>
        <dbReference type="Proteomes" id="UP001066276"/>
    </source>
</evidence>
<protein>
    <submittedName>
        <fullName evidence="1">Uncharacterized protein</fullName>
    </submittedName>
</protein>
<evidence type="ECO:0000313" key="1">
    <source>
        <dbReference type="EMBL" id="KAJ1160578.1"/>
    </source>
</evidence>
<accession>A0AAV7SBX1</accession>
<comment type="caution">
    <text evidence="1">The sequence shown here is derived from an EMBL/GenBank/DDBJ whole genome shotgun (WGS) entry which is preliminary data.</text>
</comment>
<dbReference type="EMBL" id="JANPWB010000008">
    <property type="protein sequence ID" value="KAJ1160578.1"/>
    <property type="molecule type" value="Genomic_DNA"/>
</dbReference>
<dbReference type="Proteomes" id="UP001066276">
    <property type="component" value="Chromosome 4_2"/>
</dbReference>